<evidence type="ECO:0000313" key="2">
    <source>
        <dbReference type="Proteomes" id="UP000007798"/>
    </source>
</evidence>
<organism evidence="1 2">
    <name type="scientific">Drosophila willistoni</name>
    <name type="common">Fruit fly</name>
    <dbReference type="NCBI Taxonomy" id="7260"/>
    <lineage>
        <taxon>Eukaryota</taxon>
        <taxon>Metazoa</taxon>
        <taxon>Ecdysozoa</taxon>
        <taxon>Arthropoda</taxon>
        <taxon>Hexapoda</taxon>
        <taxon>Insecta</taxon>
        <taxon>Pterygota</taxon>
        <taxon>Neoptera</taxon>
        <taxon>Endopterygota</taxon>
        <taxon>Diptera</taxon>
        <taxon>Brachycera</taxon>
        <taxon>Muscomorpha</taxon>
        <taxon>Ephydroidea</taxon>
        <taxon>Drosophilidae</taxon>
        <taxon>Drosophila</taxon>
        <taxon>Sophophora</taxon>
    </lineage>
</organism>
<keyword evidence="2" id="KW-1185">Reference proteome</keyword>
<protein>
    <submittedName>
        <fullName evidence="1">Uncharacterized protein</fullName>
    </submittedName>
</protein>
<dbReference type="HOGENOM" id="CLU_892170_0_0_1"/>
<dbReference type="Proteomes" id="UP000007798">
    <property type="component" value="Unassembled WGS sequence"/>
</dbReference>
<evidence type="ECO:0000313" key="1">
    <source>
        <dbReference type="EMBL" id="EDW82715.1"/>
    </source>
</evidence>
<dbReference type="eggNOG" id="ENOG502TC87">
    <property type="taxonomic scope" value="Eukaryota"/>
</dbReference>
<dbReference type="InParanoid" id="B4ND06"/>
<gene>
    <name evidence="1" type="primary">Dwil\GK10132</name>
    <name evidence="1" type="ORF">Dwil_GK10132</name>
</gene>
<dbReference type="PhylomeDB" id="B4ND06"/>
<dbReference type="OMA" id="DIPFIAC"/>
<accession>B4ND06</accession>
<reference evidence="1 2" key="1">
    <citation type="journal article" date="2007" name="Nature">
        <title>Evolution of genes and genomes on the Drosophila phylogeny.</title>
        <authorList>
            <consortium name="Drosophila 12 Genomes Consortium"/>
            <person name="Clark A.G."/>
            <person name="Eisen M.B."/>
            <person name="Smith D.R."/>
            <person name="Bergman C.M."/>
            <person name="Oliver B."/>
            <person name="Markow T.A."/>
            <person name="Kaufman T.C."/>
            <person name="Kellis M."/>
            <person name="Gelbart W."/>
            <person name="Iyer V.N."/>
            <person name="Pollard D.A."/>
            <person name="Sackton T.B."/>
            <person name="Larracuente A.M."/>
            <person name="Singh N.D."/>
            <person name="Abad J.P."/>
            <person name="Abt D.N."/>
            <person name="Adryan B."/>
            <person name="Aguade M."/>
            <person name="Akashi H."/>
            <person name="Anderson W.W."/>
            <person name="Aquadro C.F."/>
            <person name="Ardell D.H."/>
            <person name="Arguello R."/>
            <person name="Artieri C.G."/>
            <person name="Barbash D.A."/>
            <person name="Barker D."/>
            <person name="Barsanti P."/>
            <person name="Batterham P."/>
            <person name="Batzoglou S."/>
            <person name="Begun D."/>
            <person name="Bhutkar A."/>
            <person name="Blanco E."/>
            <person name="Bosak S.A."/>
            <person name="Bradley R.K."/>
            <person name="Brand A.D."/>
            <person name="Brent M.R."/>
            <person name="Brooks A.N."/>
            <person name="Brown R.H."/>
            <person name="Butlin R.K."/>
            <person name="Caggese C."/>
            <person name="Calvi B.R."/>
            <person name="Bernardo de Carvalho A."/>
            <person name="Caspi A."/>
            <person name="Castrezana S."/>
            <person name="Celniker S.E."/>
            <person name="Chang J.L."/>
            <person name="Chapple C."/>
            <person name="Chatterji S."/>
            <person name="Chinwalla A."/>
            <person name="Civetta A."/>
            <person name="Clifton S.W."/>
            <person name="Comeron J.M."/>
            <person name="Costello J.C."/>
            <person name="Coyne J.A."/>
            <person name="Daub J."/>
            <person name="David R.G."/>
            <person name="Delcher A.L."/>
            <person name="Delehaunty K."/>
            <person name="Do C.B."/>
            <person name="Ebling H."/>
            <person name="Edwards K."/>
            <person name="Eickbush T."/>
            <person name="Evans J.D."/>
            <person name="Filipski A."/>
            <person name="Findeiss S."/>
            <person name="Freyhult E."/>
            <person name="Fulton L."/>
            <person name="Fulton R."/>
            <person name="Garcia A.C."/>
            <person name="Gardiner A."/>
            <person name="Garfield D.A."/>
            <person name="Garvin B.E."/>
            <person name="Gibson G."/>
            <person name="Gilbert D."/>
            <person name="Gnerre S."/>
            <person name="Godfrey J."/>
            <person name="Good R."/>
            <person name="Gotea V."/>
            <person name="Gravely B."/>
            <person name="Greenberg A.J."/>
            <person name="Griffiths-Jones S."/>
            <person name="Gross S."/>
            <person name="Guigo R."/>
            <person name="Gustafson E.A."/>
            <person name="Haerty W."/>
            <person name="Hahn M.W."/>
            <person name="Halligan D.L."/>
            <person name="Halpern A.L."/>
            <person name="Halter G.M."/>
            <person name="Han M.V."/>
            <person name="Heger A."/>
            <person name="Hillier L."/>
            <person name="Hinrichs A.S."/>
            <person name="Holmes I."/>
            <person name="Hoskins R.A."/>
            <person name="Hubisz M.J."/>
            <person name="Hultmark D."/>
            <person name="Huntley M.A."/>
            <person name="Jaffe D.B."/>
            <person name="Jagadeeshan S."/>
            <person name="Jeck W.R."/>
            <person name="Johnson J."/>
            <person name="Jones C.D."/>
            <person name="Jordan W.C."/>
            <person name="Karpen G.H."/>
            <person name="Kataoka E."/>
            <person name="Keightley P.D."/>
            <person name="Kheradpour P."/>
            <person name="Kirkness E.F."/>
            <person name="Koerich L.B."/>
            <person name="Kristiansen K."/>
            <person name="Kudrna D."/>
            <person name="Kulathinal R.J."/>
            <person name="Kumar S."/>
            <person name="Kwok R."/>
            <person name="Lander E."/>
            <person name="Langley C.H."/>
            <person name="Lapoint R."/>
            <person name="Lazzaro B.P."/>
            <person name="Lee S.J."/>
            <person name="Levesque L."/>
            <person name="Li R."/>
            <person name="Lin C.F."/>
            <person name="Lin M.F."/>
            <person name="Lindblad-Toh K."/>
            <person name="Llopart A."/>
            <person name="Long M."/>
            <person name="Low L."/>
            <person name="Lozovsky E."/>
            <person name="Lu J."/>
            <person name="Luo M."/>
            <person name="Machado C.A."/>
            <person name="Makalowski W."/>
            <person name="Marzo M."/>
            <person name="Matsuda M."/>
            <person name="Matzkin L."/>
            <person name="McAllister B."/>
            <person name="McBride C.S."/>
            <person name="McKernan B."/>
            <person name="McKernan K."/>
            <person name="Mendez-Lago M."/>
            <person name="Minx P."/>
            <person name="Mollenhauer M.U."/>
            <person name="Montooth K."/>
            <person name="Mount S.M."/>
            <person name="Mu X."/>
            <person name="Myers E."/>
            <person name="Negre B."/>
            <person name="Newfeld S."/>
            <person name="Nielsen R."/>
            <person name="Noor M.A."/>
            <person name="O'Grady P."/>
            <person name="Pachter L."/>
            <person name="Papaceit M."/>
            <person name="Parisi M.J."/>
            <person name="Parisi M."/>
            <person name="Parts L."/>
            <person name="Pedersen J.S."/>
            <person name="Pesole G."/>
            <person name="Phillippy A.M."/>
            <person name="Ponting C.P."/>
            <person name="Pop M."/>
            <person name="Porcelli D."/>
            <person name="Powell J.R."/>
            <person name="Prohaska S."/>
            <person name="Pruitt K."/>
            <person name="Puig M."/>
            <person name="Quesneville H."/>
            <person name="Ram K.R."/>
            <person name="Rand D."/>
            <person name="Rasmussen M.D."/>
            <person name="Reed L.K."/>
            <person name="Reenan R."/>
            <person name="Reily A."/>
            <person name="Remington K.A."/>
            <person name="Rieger T.T."/>
            <person name="Ritchie M.G."/>
            <person name="Robin C."/>
            <person name="Rogers Y.H."/>
            <person name="Rohde C."/>
            <person name="Rozas J."/>
            <person name="Rubenfield M.J."/>
            <person name="Ruiz A."/>
            <person name="Russo S."/>
            <person name="Salzberg S.L."/>
            <person name="Sanchez-Gracia A."/>
            <person name="Saranga D.J."/>
            <person name="Sato H."/>
            <person name="Schaeffer S.W."/>
            <person name="Schatz M.C."/>
            <person name="Schlenke T."/>
            <person name="Schwartz R."/>
            <person name="Segarra C."/>
            <person name="Singh R.S."/>
            <person name="Sirot L."/>
            <person name="Sirota M."/>
            <person name="Sisneros N.B."/>
            <person name="Smith C.D."/>
            <person name="Smith T.F."/>
            <person name="Spieth J."/>
            <person name="Stage D.E."/>
            <person name="Stark A."/>
            <person name="Stephan W."/>
            <person name="Strausberg R.L."/>
            <person name="Strempel S."/>
            <person name="Sturgill D."/>
            <person name="Sutton G."/>
            <person name="Sutton G.G."/>
            <person name="Tao W."/>
            <person name="Teichmann S."/>
            <person name="Tobari Y.N."/>
            <person name="Tomimura Y."/>
            <person name="Tsolas J.M."/>
            <person name="Valente V.L."/>
            <person name="Venter E."/>
            <person name="Venter J.C."/>
            <person name="Vicario S."/>
            <person name="Vieira F.G."/>
            <person name="Vilella A.J."/>
            <person name="Villasante A."/>
            <person name="Walenz B."/>
            <person name="Wang J."/>
            <person name="Wasserman M."/>
            <person name="Watts T."/>
            <person name="Wilson D."/>
            <person name="Wilson R.K."/>
            <person name="Wing R.A."/>
            <person name="Wolfner M.F."/>
            <person name="Wong A."/>
            <person name="Wong G.K."/>
            <person name="Wu C.I."/>
            <person name="Wu G."/>
            <person name="Yamamoto D."/>
            <person name="Yang H.P."/>
            <person name="Yang S.P."/>
            <person name="Yorke J.A."/>
            <person name="Yoshida K."/>
            <person name="Zdobnov E."/>
            <person name="Zhang P."/>
            <person name="Zhang Y."/>
            <person name="Zimin A.V."/>
            <person name="Baldwin J."/>
            <person name="Abdouelleil A."/>
            <person name="Abdulkadir J."/>
            <person name="Abebe A."/>
            <person name="Abera B."/>
            <person name="Abreu J."/>
            <person name="Acer S.C."/>
            <person name="Aftuck L."/>
            <person name="Alexander A."/>
            <person name="An P."/>
            <person name="Anderson E."/>
            <person name="Anderson S."/>
            <person name="Arachi H."/>
            <person name="Azer M."/>
            <person name="Bachantsang P."/>
            <person name="Barry A."/>
            <person name="Bayul T."/>
            <person name="Berlin A."/>
            <person name="Bessette D."/>
            <person name="Bloom T."/>
            <person name="Blye J."/>
            <person name="Boguslavskiy L."/>
            <person name="Bonnet C."/>
            <person name="Boukhgalter B."/>
            <person name="Bourzgui I."/>
            <person name="Brown A."/>
            <person name="Cahill P."/>
            <person name="Channer S."/>
            <person name="Cheshatsang Y."/>
            <person name="Chuda L."/>
            <person name="Citroen M."/>
            <person name="Collymore A."/>
            <person name="Cooke P."/>
            <person name="Costello M."/>
            <person name="D'Aco K."/>
            <person name="Daza R."/>
            <person name="De Haan G."/>
            <person name="DeGray S."/>
            <person name="DeMaso C."/>
            <person name="Dhargay N."/>
            <person name="Dooley K."/>
            <person name="Dooley E."/>
            <person name="Doricent M."/>
            <person name="Dorje P."/>
            <person name="Dorjee K."/>
            <person name="Dupes A."/>
            <person name="Elong R."/>
            <person name="Falk J."/>
            <person name="Farina A."/>
            <person name="Faro S."/>
            <person name="Ferguson D."/>
            <person name="Fisher S."/>
            <person name="Foley C.D."/>
            <person name="Franke A."/>
            <person name="Friedrich D."/>
            <person name="Gadbois L."/>
            <person name="Gearin G."/>
            <person name="Gearin C.R."/>
            <person name="Giannoukos G."/>
            <person name="Goode T."/>
            <person name="Graham J."/>
            <person name="Grandbois E."/>
            <person name="Grewal S."/>
            <person name="Gyaltsen K."/>
            <person name="Hafez N."/>
            <person name="Hagos B."/>
            <person name="Hall J."/>
            <person name="Henson C."/>
            <person name="Hollinger A."/>
            <person name="Honan T."/>
            <person name="Huard M.D."/>
            <person name="Hughes L."/>
            <person name="Hurhula B."/>
            <person name="Husby M.E."/>
            <person name="Kamat A."/>
            <person name="Kanga B."/>
            <person name="Kashin S."/>
            <person name="Khazanovich D."/>
            <person name="Kisner P."/>
            <person name="Lance K."/>
            <person name="Lara M."/>
            <person name="Lee W."/>
            <person name="Lennon N."/>
            <person name="Letendre F."/>
            <person name="LeVine R."/>
            <person name="Lipovsky A."/>
            <person name="Liu X."/>
            <person name="Liu J."/>
            <person name="Liu S."/>
            <person name="Lokyitsang T."/>
            <person name="Lokyitsang Y."/>
            <person name="Lubonja R."/>
            <person name="Lui A."/>
            <person name="MacDonald P."/>
            <person name="Magnisalis V."/>
            <person name="Maru K."/>
            <person name="Matthews C."/>
            <person name="McCusker W."/>
            <person name="McDonough S."/>
            <person name="Mehta T."/>
            <person name="Meldrim J."/>
            <person name="Meneus L."/>
            <person name="Mihai O."/>
            <person name="Mihalev A."/>
            <person name="Mihova T."/>
            <person name="Mittelman R."/>
            <person name="Mlenga V."/>
            <person name="Montmayeur A."/>
            <person name="Mulrain L."/>
            <person name="Navidi A."/>
            <person name="Naylor J."/>
            <person name="Negash T."/>
            <person name="Nguyen T."/>
            <person name="Nguyen N."/>
            <person name="Nicol R."/>
            <person name="Norbu C."/>
            <person name="Norbu N."/>
            <person name="Novod N."/>
            <person name="O'Neill B."/>
            <person name="Osman S."/>
            <person name="Markiewicz E."/>
            <person name="Oyono O.L."/>
            <person name="Patti C."/>
            <person name="Phunkhang P."/>
            <person name="Pierre F."/>
            <person name="Priest M."/>
            <person name="Raghuraman S."/>
            <person name="Rege F."/>
            <person name="Reyes R."/>
            <person name="Rise C."/>
            <person name="Rogov P."/>
            <person name="Ross K."/>
            <person name="Ryan E."/>
            <person name="Settipalli S."/>
            <person name="Shea T."/>
            <person name="Sherpa N."/>
            <person name="Shi L."/>
            <person name="Shih D."/>
            <person name="Sparrow T."/>
            <person name="Spaulding J."/>
            <person name="Stalker J."/>
            <person name="Stange-Thomann N."/>
            <person name="Stavropoulos S."/>
            <person name="Stone C."/>
            <person name="Strader C."/>
            <person name="Tesfaye S."/>
            <person name="Thomson T."/>
            <person name="Thoulutsang Y."/>
            <person name="Thoulutsang D."/>
            <person name="Topham K."/>
            <person name="Topping I."/>
            <person name="Tsamla T."/>
            <person name="Vassiliev H."/>
            <person name="Vo A."/>
            <person name="Wangchuk T."/>
            <person name="Wangdi T."/>
            <person name="Weiand M."/>
            <person name="Wilkinson J."/>
            <person name="Wilson A."/>
            <person name="Yadav S."/>
            <person name="Young G."/>
            <person name="Yu Q."/>
            <person name="Zembek L."/>
            <person name="Zhong D."/>
            <person name="Zimmer A."/>
            <person name="Zwirko Z."/>
            <person name="Jaffe D.B."/>
            <person name="Alvarez P."/>
            <person name="Brockman W."/>
            <person name="Butler J."/>
            <person name="Chin C."/>
            <person name="Gnerre S."/>
            <person name="Grabherr M."/>
            <person name="Kleber M."/>
            <person name="Mauceli E."/>
            <person name="MacCallum I."/>
        </authorList>
    </citation>
    <scope>NUCLEOTIDE SEQUENCE [LARGE SCALE GENOMIC DNA]</scope>
    <source>
        <strain evidence="2">Tucson 14030-0811.24</strain>
    </source>
</reference>
<dbReference type="KEGG" id="dwi:6649106"/>
<dbReference type="OrthoDB" id="7883576at2759"/>
<proteinExistence type="predicted"/>
<dbReference type="EMBL" id="CH964239">
    <property type="protein sequence ID" value="EDW82715.1"/>
    <property type="molecule type" value="Genomic_DNA"/>
</dbReference>
<name>B4ND06_DROWI</name>
<dbReference type="AlphaFoldDB" id="B4ND06"/>
<sequence length="308" mass="34459">MEKENEENMPQSGPLAMSTLYQSIQEKFGGLGTSNKSHQLIIPQLKIPQLGAVASSTSDEASRRAATDAQNELLLQEIRRRRAEKEINQNTSIPAKVEFNGFTIPKLRTTGGVPLAEPKLNIPLLNKFQSQQHQVEEQFKKLQITNDEGGDSMLPPLGSPLIDLTTTVIPNNNKDDKPKETASETQMKKLKNIEHFDIPFISCEPVFGPHHQKLQPSGGILDGQRPTDDAKFEQAQPSAVGRLLDEIMGQPRTPQLKYANTPLEKQQLKLYRCPEYGSHAVKRFRFDSASPDELVKQALQKSMRISRT</sequence>
<dbReference type="FunCoup" id="B4ND06">
    <property type="interactions" value="10"/>
</dbReference>